<protein>
    <submittedName>
        <fullName evidence="1">Uncharacterized protein</fullName>
    </submittedName>
</protein>
<dbReference type="EMBL" id="JNBR01001624">
    <property type="protein sequence ID" value="OQR85691.1"/>
    <property type="molecule type" value="Genomic_DNA"/>
</dbReference>
<proteinExistence type="predicted"/>
<name>A0A1V9YIZ7_ACHHY</name>
<accession>A0A1V9YIZ7</accession>
<keyword evidence="2" id="KW-1185">Reference proteome</keyword>
<sequence>MMLGQTEAERAALSHIYLPGSSRCNEKSPLVAAAGSVLNPVFTETVAREAYAVTAPTDDGKVSPEDTVAQLAEQNARLAQLLADLTKGVESRLQATDGVLQHLQKQED</sequence>
<gene>
    <name evidence="1" type="ORF">ACHHYP_11543</name>
</gene>
<comment type="caution">
    <text evidence="1">The sequence shown here is derived from an EMBL/GenBank/DDBJ whole genome shotgun (WGS) entry which is preliminary data.</text>
</comment>
<dbReference type="Proteomes" id="UP000243579">
    <property type="component" value="Unassembled WGS sequence"/>
</dbReference>
<reference evidence="1 2" key="1">
    <citation type="journal article" date="2014" name="Genome Biol. Evol.">
        <title>The secreted proteins of Achlya hypogyna and Thraustotheca clavata identify the ancestral oomycete secretome and reveal gene acquisitions by horizontal gene transfer.</title>
        <authorList>
            <person name="Misner I."/>
            <person name="Blouin N."/>
            <person name="Leonard G."/>
            <person name="Richards T.A."/>
            <person name="Lane C.E."/>
        </authorList>
    </citation>
    <scope>NUCLEOTIDE SEQUENCE [LARGE SCALE GENOMIC DNA]</scope>
    <source>
        <strain evidence="1 2">ATCC 48635</strain>
    </source>
</reference>
<evidence type="ECO:0000313" key="2">
    <source>
        <dbReference type="Proteomes" id="UP000243579"/>
    </source>
</evidence>
<dbReference type="AlphaFoldDB" id="A0A1V9YIZ7"/>
<organism evidence="1 2">
    <name type="scientific">Achlya hypogyna</name>
    <name type="common">Oomycete</name>
    <name type="synonym">Protoachlya hypogyna</name>
    <dbReference type="NCBI Taxonomy" id="1202772"/>
    <lineage>
        <taxon>Eukaryota</taxon>
        <taxon>Sar</taxon>
        <taxon>Stramenopiles</taxon>
        <taxon>Oomycota</taxon>
        <taxon>Saprolegniomycetes</taxon>
        <taxon>Saprolegniales</taxon>
        <taxon>Achlyaceae</taxon>
        <taxon>Achlya</taxon>
    </lineage>
</organism>
<evidence type="ECO:0000313" key="1">
    <source>
        <dbReference type="EMBL" id="OQR85691.1"/>
    </source>
</evidence>